<name>A0A7W6AEH5_9SPHN</name>
<sequence length="183" mass="20368">MGNLKCLGASLFRDGLTAERSAVRIVTIGGYGFTEKSFIEALKEAKVDTFVDIRQRRGMRGPKYAFLNSQKLQKILALENIRYLYDRDLAPTSAVRAAQKSSDQINGVAKQDRDHLSTDFVNRYNSEVLGAYDAEHLLKSLATSKTVAFFCVEGPPAACHRLLAANYLLSVLDSKENVEHLRP</sequence>
<dbReference type="AlphaFoldDB" id="A0A7W6AEH5"/>
<evidence type="ECO:0000313" key="2">
    <source>
        <dbReference type="Proteomes" id="UP000538670"/>
    </source>
</evidence>
<reference evidence="1 2" key="1">
    <citation type="submission" date="2020-08" db="EMBL/GenBank/DDBJ databases">
        <title>Genomic Encyclopedia of Type Strains, Phase IV (KMG-IV): sequencing the most valuable type-strain genomes for metagenomic binning, comparative biology and taxonomic classification.</title>
        <authorList>
            <person name="Goeker M."/>
        </authorList>
    </citation>
    <scope>NUCLEOTIDE SEQUENCE [LARGE SCALE GENOMIC DNA]</scope>
    <source>
        <strain evidence="1 2">DSM 19512</strain>
    </source>
</reference>
<evidence type="ECO:0008006" key="3">
    <source>
        <dbReference type="Google" id="ProtNLM"/>
    </source>
</evidence>
<dbReference type="InterPro" id="IPR007438">
    <property type="entry name" value="DUF488"/>
</dbReference>
<organism evidence="1 2">
    <name type="scientific">Sphingomonas pseudosanguinis</name>
    <dbReference type="NCBI Taxonomy" id="413712"/>
    <lineage>
        <taxon>Bacteria</taxon>
        <taxon>Pseudomonadati</taxon>
        <taxon>Pseudomonadota</taxon>
        <taxon>Alphaproteobacteria</taxon>
        <taxon>Sphingomonadales</taxon>
        <taxon>Sphingomonadaceae</taxon>
        <taxon>Sphingomonas</taxon>
    </lineage>
</organism>
<gene>
    <name evidence="1" type="ORF">GGR48_001554</name>
</gene>
<dbReference type="EMBL" id="JACIDH010000004">
    <property type="protein sequence ID" value="MBB3879131.1"/>
    <property type="molecule type" value="Genomic_DNA"/>
</dbReference>
<comment type="caution">
    <text evidence="1">The sequence shown here is derived from an EMBL/GenBank/DDBJ whole genome shotgun (WGS) entry which is preliminary data.</text>
</comment>
<dbReference type="PANTHER" id="PTHR39337">
    <property type="entry name" value="BLR5642 PROTEIN"/>
    <property type="match status" value="1"/>
</dbReference>
<dbReference type="PANTHER" id="PTHR39337:SF1">
    <property type="entry name" value="BLR5642 PROTEIN"/>
    <property type="match status" value="1"/>
</dbReference>
<dbReference type="Pfam" id="PF04343">
    <property type="entry name" value="DUF488"/>
    <property type="match status" value="1"/>
</dbReference>
<protein>
    <recommendedName>
        <fullName evidence="3">DUF488 domain-containing protein</fullName>
    </recommendedName>
</protein>
<proteinExistence type="predicted"/>
<keyword evidence="2" id="KW-1185">Reference proteome</keyword>
<evidence type="ECO:0000313" key="1">
    <source>
        <dbReference type="EMBL" id="MBB3879131.1"/>
    </source>
</evidence>
<dbReference type="Proteomes" id="UP000538670">
    <property type="component" value="Unassembled WGS sequence"/>
</dbReference>
<accession>A0A7W6AEH5</accession>